<feature type="coiled-coil region" evidence="1">
    <location>
        <begin position="123"/>
        <end position="211"/>
    </location>
</feature>
<keyword evidence="4" id="KW-1185">Reference proteome</keyword>
<feature type="compositionally biased region" description="Acidic residues" evidence="2">
    <location>
        <begin position="83"/>
        <end position="113"/>
    </location>
</feature>
<gene>
    <name evidence="3" type="ORF">Pan181_49600</name>
</gene>
<accession>A0A518AVH4</accession>
<reference evidence="3 4" key="1">
    <citation type="submission" date="2019-02" db="EMBL/GenBank/DDBJ databases">
        <title>Deep-cultivation of Planctomycetes and their phenomic and genomic characterization uncovers novel biology.</title>
        <authorList>
            <person name="Wiegand S."/>
            <person name="Jogler M."/>
            <person name="Boedeker C."/>
            <person name="Pinto D."/>
            <person name="Vollmers J."/>
            <person name="Rivas-Marin E."/>
            <person name="Kohn T."/>
            <person name="Peeters S.H."/>
            <person name="Heuer A."/>
            <person name="Rast P."/>
            <person name="Oberbeckmann S."/>
            <person name="Bunk B."/>
            <person name="Jeske O."/>
            <person name="Meyerdierks A."/>
            <person name="Storesund J.E."/>
            <person name="Kallscheuer N."/>
            <person name="Luecker S."/>
            <person name="Lage O.M."/>
            <person name="Pohl T."/>
            <person name="Merkel B.J."/>
            <person name="Hornburger P."/>
            <person name="Mueller R.-W."/>
            <person name="Bruemmer F."/>
            <person name="Labrenz M."/>
            <person name="Spormann A.M."/>
            <person name="Op den Camp H."/>
            <person name="Overmann J."/>
            <person name="Amann R."/>
            <person name="Jetten M.S.M."/>
            <person name="Mascher T."/>
            <person name="Medema M.H."/>
            <person name="Devos D.P."/>
            <person name="Kaster A.-K."/>
            <person name="Ovreas L."/>
            <person name="Rohde M."/>
            <person name="Galperin M.Y."/>
            <person name="Jogler C."/>
        </authorList>
    </citation>
    <scope>NUCLEOTIDE SEQUENCE [LARGE SCALE GENOMIC DNA]</scope>
    <source>
        <strain evidence="3 4">Pan181</strain>
    </source>
</reference>
<organism evidence="3 4">
    <name type="scientific">Aeoliella mucimassa</name>
    <dbReference type="NCBI Taxonomy" id="2527972"/>
    <lineage>
        <taxon>Bacteria</taxon>
        <taxon>Pseudomonadati</taxon>
        <taxon>Planctomycetota</taxon>
        <taxon>Planctomycetia</taxon>
        <taxon>Pirellulales</taxon>
        <taxon>Lacipirellulaceae</taxon>
        <taxon>Aeoliella</taxon>
    </lineage>
</organism>
<dbReference type="KEGG" id="amuc:Pan181_49600"/>
<dbReference type="AlphaFoldDB" id="A0A518AVH4"/>
<evidence type="ECO:0000256" key="2">
    <source>
        <dbReference type="SAM" id="MobiDB-lite"/>
    </source>
</evidence>
<keyword evidence="1" id="KW-0175">Coiled coil</keyword>
<dbReference type="EMBL" id="CP036278">
    <property type="protein sequence ID" value="QDU58720.1"/>
    <property type="molecule type" value="Genomic_DNA"/>
</dbReference>
<evidence type="ECO:0008006" key="5">
    <source>
        <dbReference type="Google" id="ProtNLM"/>
    </source>
</evidence>
<feature type="region of interest" description="Disordered" evidence="2">
    <location>
        <begin position="229"/>
        <end position="274"/>
    </location>
</feature>
<proteinExistence type="predicted"/>
<feature type="region of interest" description="Disordered" evidence="2">
    <location>
        <begin position="34"/>
        <end position="120"/>
    </location>
</feature>
<name>A0A518AVH4_9BACT</name>
<dbReference type="Proteomes" id="UP000315750">
    <property type="component" value="Chromosome"/>
</dbReference>
<protein>
    <recommendedName>
        <fullName evidence="5">GGDEF domain-containing protein</fullName>
    </recommendedName>
</protein>
<feature type="compositionally biased region" description="Acidic residues" evidence="2">
    <location>
        <begin position="247"/>
        <end position="274"/>
    </location>
</feature>
<dbReference type="RefSeq" id="WP_145251085.1">
    <property type="nucleotide sequence ID" value="NZ_CP036278.1"/>
</dbReference>
<evidence type="ECO:0000256" key="1">
    <source>
        <dbReference type="SAM" id="Coils"/>
    </source>
</evidence>
<evidence type="ECO:0000313" key="4">
    <source>
        <dbReference type="Proteomes" id="UP000315750"/>
    </source>
</evidence>
<sequence>MAAYIAFIASFNLCLGYALGVYVGVMPGITPRNARKSGEEEDLIGLNLNNESADDEQDQSELEEDEPLLAPPTEPEPLLSATEDSEEEDEATLESESEEEASDPADEVEEEEQNNFANILQGLEAFKSKLDSVSEKLNSIDDDRSEMDECANELKQANNDYLDKASEAMDEFNEADPDTVTEEEQHLQETLVKQSAEVKQANDDIDDILAEEDNEKVRQKLLDTTDQLAHSAEEVEEAIPEPKGAEDSAEELAEDLAEGLSEEPVEESAEESLDLSDLNTDDLVAEVMESDSTIPSSLGTLDQLLDQIDRSISEDGPATLLQVGAIDVLDETGGKGEHIKRMLTGLESIVAGELALGQTMAIDDESRFLLYLPGDDQKTADERCERVRQRIAAATFHHNGQETRGIARCAIVQAAGAIDSEVVQQRLGEALTEAKNLGESCTVHHDGTSCELVPAMEMDVPEVCVKI</sequence>
<feature type="compositionally biased region" description="Acidic residues" evidence="2">
    <location>
        <begin position="52"/>
        <end position="67"/>
    </location>
</feature>
<dbReference type="InterPro" id="IPR043128">
    <property type="entry name" value="Rev_trsase/Diguanyl_cyclase"/>
</dbReference>
<evidence type="ECO:0000313" key="3">
    <source>
        <dbReference type="EMBL" id="QDU58720.1"/>
    </source>
</evidence>
<dbReference type="Gene3D" id="3.30.70.270">
    <property type="match status" value="1"/>
</dbReference>